<organism evidence="3 4">
    <name type="scientific">Cyclotella cryptica</name>
    <dbReference type="NCBI Taxonomy" id="29204"/>
    <lineage>
        <taxon>Eukaryota</taxon>
        <taxon>Sar</taxon>
        <taxon>Stramenopiles</taxon>
        <taxon>Ochrophyta</taxon>
        <taxon>Bacillariophyta</taxon>
        <taxon>Coscinodiscophyceae</taxon>
        <taxon>Thalassiosirophycidae</taxon>
        <taxon>Stephanodiscales</taxon>
        <taxon>Stephanodiscaceae</taxon>
        <taxon>Cyclotella</taxon>
    </lineage>
</organism>
<protein>
    <submittedName>
        <fullName evidence="3">Uncharacterized protein</fullName>
    </submittedName>
</protein>
<dbReference type="AlphaFoldDB" id="A0ABD3QLM2"/>
<reference evidence="3 4" key="1">
    <citation type="journal article" date="2020" name="G3 (Bethesda)">
        <title>Improved Reference Genome for Cyclotella cryptica CCMP332, a Model for Cell Wall Morphogenesis, Salinity Adaptation, and Lipid Production in Diatoms (Bacillariophyta).</title>
        <authorList>
            <person name="Roberts W.R."/>
            <person name="Downey K.M."/>
            <person name="Ruck E.C."/>
            <person name="Traller J.C."/>
            <person name="Alverson A.J."/>
        </authorList>
    </citation>
    <scope>NUCLEOTIDE SEQUENCE [LARGE SCALE GENOMIC DNA]</scope>
    <source>
        <strain evidence="3 4">CCMP332</strain>
    </source>
</reference>
<sequence length="220" mass="25392">MTDQYERVPQRQRLLRARKSYSRNLEDVDYWRKRAGWADDDETMKSYNQGVYNTYYLGDDKNSGGSSSGASVTKKNNRSSIKLSDHLGWIIGLATALIFLILLVKCCSADHTEKSRKHRASSSAKSRDSSRSLRDKHADRRSRSRSRARSKSRTRSKSRPRGEVIEDYKLMDGDDDNHSRKSSKSKKSSRSRSRSKTRSKSRTRDRESKRESETNVTMLV</sequence>
<gene>
    <name evidence="3" type="ORF">HJC23_006952</name>
</gene>
<evidence type="ECO:0000313" key="3">
    <source>
        <dbReference type="EMBL" id="KAL3801342.1"/>
    </source>
</evidence>
<feature type="compositionally biased region" description="Basic residues" evidence="1">
    <location>
        <begin position="180"/>
        <end position="201"/>
    </location>
</feature>
<feature type="transmembrane region" description="Helical" evidence="2">
    <location>
        <begin position="87"/>
        <end position="104"/>
    </location>
</feature>
<keyword evidence="4" id="KW-1185">Reference proteome</keyword>
<evidence type="ECO:0000313" key="4">
    <source>
        <dbReference type="Proteomes" id="UP001516023"/>
    </source>
</evidence>
<feature type="compositionally biased region" description="Basic and acidic residues" evidence="1">
    <location>
        <begin position="160"/>
        <end position="179"/>
    </location>
</feature>
<feature type="region of interest" description="Disordered" evidence="1">
    <location>
        <begin position="112"/>
        <end position="220"/>
    </location>
</feature>
<accession>A0ABD3QLM2</accession>
<keyword evidence="2" id="KW-0812">Transmembrane</keyword>
<feature type="compositionally biased region" description="Basic and acidic residues" evidence="1">
    <location>
        <begin position="125"/>
        <end position="138"/>
    </location>
</feature>
<dbReference type="Proteomes" id="UP001516023">
    <property type="component" value="Unassembled WGS sequence"/>
</dbReference>
<comment type="caution">
    <text evidence="3">The sequence shown here is derived from an EMBL/GenBank/DDBJ whole genome shotgun (WGS) entry which is preliminary data.</text>
</comment>
<feature type="compositionally biased region" description="Basic and acidic residues" evidence="1">
    <location>
        <begin position="202"/>
        <end position="213"/>
    </location>
</feature>
<dbReference type="EMBL" id="JABMIG020000027">
    <property type="protein sequence ID" value="KAL3801342.1"/>
    <property type="molecule type" value="Genomic_DNA"/>
</dbReference>
<evidence type="ECO:0000256" key="2">
    <source>
        <dbReference type="SAM" id="Phobius"/>
    </source>
</evidence>
<evidence type="ECO:0000256" key="1">
    <source>
        <dbReference type="SAM" id="MobiDB-lite"/>
    </source>
</evidence>
<proteinExistence type="predicted"/>
<feature type="compositionally biased region" description="Basic residues" evidence="1">
    <location>
        <begin position="139"/>
        <end position="159"/>
    </location>
</feature>
<keyword evidence="2" id="KW-0472">Membrane</keyword>
<keyword evidence="2" id="KW-1133">Transmembrane helix</keyword>
<name>A0ABD3QLM2_9STRA</name>